<accession>A0AAP8DZD1</accession>
<evidence type="ECO:0000313" key="2">
    <source>
        <dbReference type="EMBL" id="PFG87320.1"/>
    </source>
</evidence>
<evidence type="ECO:0000313" key="3">
    <source>
        <dbReference type="Proteomes" id="UP000225275"/>
    </source>
</evidence>
<evidence type="ECO:0000256" key="1">
    <source>
        <dbReference type="SAM" id="Phobius"/>
    </source>
</evidence>
<dbReference type="Proteomes" id="UP000225275">
    <property type="component" value="Unassembled WGS sequence"/>
</dbReference>
<dbReference type="EMBL" id="MTJS01000008">
    <property type="protein sequence ID" value="PFG87320.1"/>
    <property type="molecule type" value="Genomic_DNA"/>
</dbReference>
<name>A0AAP8DZD1_9LACT</name>
<proteinExistence type="predicted"/>
<organism evidence="2 3">
    <name type="scientific">Lactococcus lactis</name>
    <dbReference type="NCBI Taxonomy" id="1358"/>
    <lineage>
        <taxon>Bacteria</taxon>
        <taxon>Bacillati</taxon>
        <taxon>Bacillota</taxon>
        <taxon>Bacilli</taxon>
        <taxon>Lactobacillales</taxon>
        <taxon>Streptococcaceae</taxon>
        <taxon>Lactococcus</taxon>
    </lineage>
</organism>
<reference evidence="2" key="2">
    <citation type="journal article" date="2018" name="Food Control">
        <title>Characterization of Lactococcus lactis isolates from herbs, fruits and vegetables for use as biopreservatives against Listeria monocytogenes in cheese.</title>
        <authorList>
            <person name="Ho V."/>
            <person name="Lo R."/>
            <person name="Bansal N."/>
            <person name="Turner M.S."/>
        </authorList>
    </citation>
    <scope>NUCLEOTIDE SEQUENCE</scope>
    <source>
        <strain evidence="2">537</strain>
    </source>
</reference>
<gene>
    <name evidence="2" type="ORF">BW154_12730</name>
</gene>
<keyword evidence="1" id="KW-0812">Transmembrane</keyword>
<protein>
    <submittedName>
        <fullName evidence="2">Uncharacterized protein</fullName>
    </submittedName>
</protein>
<sequence>MRLYFQKVVKTCSNCFGNTHKIRVIKREFEKISQYSIKDLNYLLVKIQAKYENQKMISPIIIIFTWLISSSAWVYIFFRLYISTQFYQIMKKSVTDFSPEKYYALASNILLIFSIVLLLFALICTIITTLEYKKQIMIRELIKLRIDSENK</sequence>
<dbReference type="AlphaFoldDB" id="A0AAP8DZD1"/>
<keyword evidence="1" id="KW-0472">Membrane</keyword>
<keyword evidence="1" id="KW-1133">Transmembrane helix</keyword>
<feature type="transmembrane region" description="Helical" evidence="1">
    <location>
        <begin position="60"/>
        <end position="82"/>
    </location>
</feature>
<reference evidence="2" key="1">
    <citation type="submission" date="2017-01" db="EMBL/GenBank/DDBJ databases">
        <authorList>
            <person name="Lo R."/>
        </authorList>
    </citation>
    <scope>NUCLEOTIDE SEQUENCE</scope>
    <source>
        <strain evidence="2">537</strain>
    </source>
</reference>
<comment type="caution">
    <text evidence="2">The sequence shown here is derived from an EMBL/GenBank/DDBJ whole genome shotgun (WGS) entry which is preliminary data.</text>
</comment>
<feature type="transmembrane region" description="Helical" evidence="1">
    <location>
        <begin position="102"/>
        <end position="130"/>
    </location>
</feature>